<dbReference type="OrthoDB" id="581042at2"/>
<dbReference type="AlphaFoldDB" id="A0A410MAW8"/>
<evidence type="ECO:0000256" key="1">
    <source>
        <dbReference type="SAM" id="MobiDB-lite"/>
    </source>
</evidence>
<dbReference type="InterPro" id="IPR025332">
    <property type="entry name" value="DUF4238"/>
</dbReference>
<organism evidence="2 3">
    <name type="scientific">Halobacillus litoralis</name>
    <dbReference type="NCBI Taxonomy" id="45668"/>
    <lineage>
        <taxon>Bacteria</taxon>
        <taxon>Bacillati</taxon>
        <taxon>Bacillota</taxon>
        <taxon>Bacilli</taxon>
        <taxon>Bacillales</taxon>
        <taxon>Bacillaceae</taxon>
        <taxon>Halobacillus</taxon>
    </lineage>
</organism>
<dbReference type="Pfam" id="PF14022">
    <property type="entry name" value="DUF4238"/>
    <property type="match status" value="1"/>
</dbReference>
<reference evidence="2 3" key="1">
    <citation type="submission" date="2018-01" db="EMBL/GenBank/DDBJ databases">
        <title>The whole genome sequencing and assembly of Halobacillus litoralis ERB031 strain.</title>
        <authorList>
            <person name="Lee S.-J."/>
            <person name="Park M.-K."/>
            <person name="Kim J.-Y."/>
            <person name="Lee Y.-J."/>
            <person name="Yi H."/>
            <person name="Bahn Y.-S."/>
            <person name="Kim J.F."/>
            <person name="Lee D.-W."/>
        </authorList>
    </citation>
    <scope>NUCLEOTIDE SEQUENCE [LARGE SCALE GENOMIC DNA]</scope>
    <source>
        <strain evidence="2 3">ERB 031</strain>
    </source>
</reference>
<dbReference type="KEGG" id="hli:HLI_06030"/>
<name>A0A410MAW8_9BACI</name>
<evidence type="ECO:0008006" key="4">
    <source>
        <dbReference type="Google" id="ProtNLM"/>
    </source>
</evidence>
<evidence type="ECO:0000313" key="2">
    <source>
        <dbReference type="EMBL" id="QAS51823.1"/>
    </source>
</evidence>
<proteinExistence type="predicted"/>
<sequence>MGQKSRQHYVPKFYLRNFSETDKSISTFNITNLKYIQNASIKDMCQKNNFYGDDKVVEEFLDKEIERKASAIIRRIIETESIPNIDKEFEYYEHLIAFLLVSEARNLKNADSADNMADFLAKEMMKEHPDMKGINLDEFKIKIKQAANQNIGIALESIPLVLDLKLVLINQKTSRSFITSDNPLIRYNSFYIGRKYQGRGFGYVTRGLQLFFPISSTQCLLLYDGLVYDIPNIKDDVITINRAREVDSLNELFYLNAYNNVFFNQKIKEDYIKKIHLKNRGTSKISDLEREVGSFKSMEEDGHLINVTQNRVTKKISLPWITLSEFGKGLILPQHMGGLKRMESPFIEEYIEKDSEKFDKQPPKIKSGSYFREK</sequence>
<dbReference type="Proteomes" id="UP000287756">
    <property type="component" value="Chromosome"/>
</dbReference>
<accession>A0A410MAW8</accession>
<feature type="region of interest" description="Disordered" evidence="1">
    <location>
        <begin position="354"/>
        <end position="374"/>
    </location>
</feature>
<protein>
    <recommendedName>
        <fullName evidence="4">DUF4238 domain-containing protein</fullName>
    </recommendedName>
</protein>
<dbReference type="RefSeq" id="WP_128523891.1">
    <property type="nucleotide sequence ID" value="NZ_CP026118.1"/>
</dbReference>
<gene>
    <name evidence="2" type="ORF">HLI_06030</name>
</gene>
<evidence type="ECO:0000313" key="3">
    <source>
        <dbReference type="Proteomes" id="UP000287756"/>
    </source>
</evidence>
<dbReference type="EMBL" id="CP026118">
    <property type="protein sequence ID" value="QAS51823.1"/>
    <property type="molecule type" value="Genomic_DNA"/>
</dbReference>